<keyword evidence="4 12" id="KW-0894">Sodium channel</keyword>
<evidence type="ECO:0000256" key="5">
    <source>
        <dbReference type="ARBA" id="ARBA00022692"/>
    </source>
</evidence>
<feature type="non-terminal residue" evidence="14">
    <location>
        <position position="1"/>
    </location>
</feature>
<dbReference type="PANTHER" id="PTHR11690">
    <property type="entry name" value="AMILORIDE-SENSITIVE SODIUM CHANNEL-RELATED"/>
    <property type="match status" value="1"/>
</dbReference>
<keyword evidence="11 12" id="KW-0407">Ion channel</keyword>
<keyword evidence="15" id="KW-1185">Reference proteome</keyword>
<evidence type="ECO:0000256" key="8">
    <source>
        <dbReference type="ARBA" id="ARBA00023065"/>
    </source>
</evidence>
<evidence type="ECO:0000313" key="15">
    <source>
        <dbReference type="Proteomes" id="UP001162162"/>
    </source>
</evidence>
<gene>
    <name evidence="14" type="ORF">NQ318_023055</name>
</gene>
<evidence type="ECO:0000256" key="1">
    <source>
        <dbReference type="ARBA" id="ARBA00004141"/>
    </source>
</evidence>
<evidence type="ECO:0000256" key="13">
    <source>
        <dbReference type="SAM" id="Phobius"/>
    </source>
</evidence>
<evidence type="ECO:0000256" key="10">
    <source>
        <dbReference type="ARBA" id="ARBA00023201"/>
    </source>
</evidence>
<dbReference type="Proteomes" id="UP001162162">
    <property type="component" value="Unassembled WGS sequence"/>
</dbReference>
<name>A0AAV8XXY4_9CUCU</name>
<comment type="subcellular location">
    <subcellularLocation>
        <location evidence="1">Membrane</location>
        <topology evidence="1">Multi-pass membrane protein</topology>
    </subcellularLocation>
</comment>
<keyword evidence="9 13" id="KW-0472">Membrane</keyword>
<dbReference type="PANTHER" id="PTHR11690:SF288">
    <property type="entry name" value="AMILORIDE-SENSITIVE NA+ CHANNEL-RELATED"/>
    <property type="match status" value="1"/>
</dbReference>
<keyword evidence="8 12" id="KW-0406">Ion transport</keyword>
<accession>A0AAV8XXY4</accession>
<evidence type="ECO:0000256" key="12">
    <source>
        <dbReference type="RuleBase" id="RU000679"/>
    </source>
</evidence>
<sequence>RTGKQVGSIQFAMGSKDNGFVFSVSGRMEQNNRNRYRRYDRFKKNMWIYCREYCDYTGIHGFKYFGERRSLFEKICWVIIFISSLVVCLGVIYETYKKWQCSPVIVNFASEEQNIYEIPFPAVTICHEVKISRPFYNYSKNLKAVADGENLSPDELSIVRTLKRVIQYT</sequence>
<dbReference type="InterPro" id="IPR001873">
    <property type="entry name" value="ENaC"/>
</dbReference>
<evidence type="ECO:0000256" key="11">
    <source>
        <dbReference type="ARBA" id="ARBA00023303"/>
    </source>
</evidence>
<dbReference type="GO" id="GO:0005886">
    <property type="term" value="C:plasma membrane"/>
    <property type="evidence" value="ECO:0007669"/>
    <property type="project" value="TreeGrafter"/>
</dbReference>
<dbReference type="GO" id="GO:0015280">
    <property type="term" value="F:ligand-gated sodium channel activity"/>
    <property type="evidence" value="ECO:0007669"/>
    <property type="project" value="TreeGrafter"/>
</dbReference>
<reference evidence="14" key="1">
    <citation type="journal article" date="2023" name="Insect Mol. Biol.">
        <title>Genome sequencing provides insights into the evolution of gene families encoding plant cell wall-degrading enzymes in longhorned beetles.</title>
        <authorList>
            <person name="Shin N.R."/>
            <person name="Okamura Y."/>
            <person name="Kirsch R."/>
            <person name="Pauchet Y."/>
        </authorList>
    </citation>
    <scope>NUCLEOTIDE SEQUENCE</scope>
    <source>
        <strain evidence="14">AMC_N1</strain>
    </source>
</reference>
<dbReference type="AlphaFoldDB" id="A0AAV8XXY4"/>
<comment type="similarity">
    <text evidence="2 12">Belongs to the amiloride-sensitive sodium channel (TC 1.A.6) family.</text>
</comment>
<keyword evidence="3 12" id="KW-0813">Transport</keyword>
<evidence type="ECO:0000313" key="14">
    <source>
        <dbReference type="EMBL" id="KAJ8943544.1"/>
    </source>
</evidence>
<evidence type="ECO:0000256" key="2">
    <source>
        <dbReference type="ARBA" id="ARBA00007193"/>
    </source>
</evidence>
<evidence type="ECO:0000256" key="4">
    <source>
        <dbReference type="ARBA" id="ARBA00022461"/>
    </source>
</evidence>
<evidence type="ECO:0000256" key="7">
    <source>
        <dbReference type="ARBA" id="ARBA00023053"/>
    </source>
</evidence>
<keyword evidence="6 13" id="KW-1133">Transmembrane helix</keyword>
<keyword evidence="10 12" id="KW-0739">Sodium transport</keyword>
<evidence type="ECO:0000256" key="9">
    <source>
        <dbReference type="ARBA" id="ARBA00023136"/>
    </source>
</evidence>
<comment type="caution">
    <text evidence="14">The sequence shown here is derived from an EMBL/GenBank/DDBJ whole genome shotgun (WGS) entry which is preliminary data.</text>
</comment>
<dbReference type="Pfam" id="PF00858">
    <property type="entry name" value="ASC"/>
    <property type="match status" value="1"/>
</dbReference>
<organism evidence="14 15">
    <name type="scientific">Aromia moschata</name>
    <dbReference type="NCBI Taxonomy" id="1265417"/>
    <lineage>
        <taxon>Eukaryota</taxon>
        <taxon>Metazoa</taxon>
        <taxon>Ecdysozoa</taxon>
        <taxon>Arthropoda</taxon>
        <taxon>Hexapoda</taxon>
        <taxon>Insecta</taxon>
        <taxon>Pterygota</taxon>
        <taxon>Neoptera</taxon>
        <taxon>Endopterygota</taxon>
        <taxon>Coleoptera</taxon>
        <taxon>Polyphaga</taxon>
        <taxon>Cucujiformia</taxon>
        <taxon>Chrysomeloidea</taxon>
        <taxon>Cerambycidae</taxon>
        <taxon>Cerambycinae</taxon>
        <taxon>Callichromatini</taxon>
        <taxon>Aromia</taxon>
    </lineage>
</organism>
<evidence type="ECO:0000256" key="3">
    <source>
        <dbReference type="ARBA" id="ARBA00022448"/>
    </source>
</evidence>
<evidence type="ECO:0000256" key="6">
    <source>
        <dbReference type="ARBA" id="ARBA00022989"/>
    </source>
</evidence>
<keyword evidence="5 12" id="KW-0812">Transmembrane</keyword>
<dbReference type="EMBL" id="JAPWTK010000286">
    <property type="protein sequence ID" value="KAJ8943544.1"/>
    <property type="molecule type" value="Genomic_DNA"/>
</dbReference>
<keyword evidence="7" id="KW-0915">Sodium</keyword>
<protein>
    <submittedName>
        <fullName evidence="14">Uncharacterized protein</fullName>
    </submittedName>
</protein>
<proteinExistence type="inferred from homology"/>
<feature type="transmembrane region" description="Helical" evidence="13">
    <location>
        <begin position="75"/>
        <end position="93"/>
    </location>
</feature>